<accession>A0A9P7CW73</accession>
<name>A0A9P7CW73_9AGAM</name>
<feature type="region of interest" description="Disordered" evidence="1">
    <location>
        <begin position="44"/>
        <end position="67"/>
    </location>
</feature>
<evidence type="ECO:0000313" key="2">
    <source>
        <dbReference type="EMBL" id="KAG1764855.1"/>
    </source>
</evidence>
<reference evidence="2" key="1">
    <citation type="journal article" date="2020" name="New Phytol.">
        <title>Comparative genomics reveals dynamic genome evolution in host specialist ectomycorrhizal fungi.</title>
        <authorList>
            <person name="Lofgren L.A."/>
            <person name="Nguyen N.H."/>
            <person name="Vilgalys R."/>
            <person name="Ruytinx J."/>
            <person name="Liao H.L."/>
            <person name="Branco S."/>
            <person name="Kuo A."/>
            <person name="LaButti K."/>
            <person name="Lipzen A."/>
            <person name="Andreopoulos W."/>
            <person name="Pangilinan J."/>
            <person name="Riley R."/>
            <person name="Hundley H."/>
            <person name="Na H."/>
            <person name="Barry K."/>
            <person name="Grigoriev I.V."/>
            <person name="Stajich J.E."/>
            <person name="Kennedy P.G."/>
        </authorList>
    </citation>
    <scope>NUCLEOTIDE SEQUENCE</scope>
    <source>
        <strain evidence="2">DOB743</strain>
    </source>
</reference>
<dbReference type="OrthoDB" id="2688096at2759"/>
<comment type="caution">
    <text evidence="2">The sequence shown here is derived from an EMBL/GenBank/DDBJ whole genome shotgun (WGS) entry which is preliminary data.</text>
</comment>
<dbReference type="Proteomes" id="UP000714275">
    <property type="component" value="Unassembled WGS sequence"/>
</dbReference>
<keyword evidence="3" id="KW-1185">Reference proteome</keyword>
<evidence type="ECO:0000256" key="1">
    <source>
        <dbReference type="SAM" id="MobiDB-lite"/>
    </source>
</evidence>
<organism evidence="2 3">
    <name type="scientific">Suillus placidus</name>
    <dbReference type="NCBI Taxonomy" id="48579"/>
    <lineage>
        <taxon>Eukaryota</taxon>
        <taxon>Fungi</taxon>
        <taxon>Dikarya</taxon>
        <taxon>Basidiomycota</taxon>
        <taxon>Agaricomycotina</taxon>
        <taxon>Agaricomycetes</taxon>
        <taxon>Agaricomycetidae</taxon>
        <taxon>Boletales</taxon>
        <taxon>Suillineae</taxon>
        <taxon>Suillaceae</taxon>
        <taxon>Suillus</taxon>
    </lineage>
</organism>
<gene>
    <name evidence="2" type="ORF">EV702DRAFT_1051226</name>
</gene>
<sequence>MASLNSSKLLIHLPHIRFNIKGECDSVHRKLRQQSSDVEIVDDMQEPPTPLLGKHHWDQSPQETPTPTQARLDLQEDFNSCHALSLSPMPPLFPTSYADLDSESHHAILSSTPPLTTSTLNFDSLLPTPSLTATSSTSSVIAVHIPIYDPAKRQGWPHAMYTIDMAVGFQQMSTASLHTRFNQETLFSLIFGGTPFIRATYHQNRKSWLETELSILEAHKKAGCTRDGLWSNYLDAQHLALGEHAITHALASSRHCVMSKRN</sequence>
<dbReference type="AlphaFoldDB" id="A0A9P7CW73"/>
<dbReference type="EMBL" id="JABBWD010000118">
    <property type="protein sequence ID" value="KAG1764855.1"/>
    <property type="molecule type" value="Genomic_DNA"/>
</dbReference>
<protein>
    <submittedName>
        <fullName evidence="2">Uncharacterized protein</fullName>
    </submittedName>
</protein>
<evidence type="ECO:0000313" key="3">
    <source>
        <dbReference type="Proteomes" id="UP000714275"/>
    </source>
</evidence>
<proteinExistence type="predicted"/>